<comment type="caution">
    <text evidence="1">The sequence shown here is derived from an EMBL/GenBank/DDBJ whole genome shotgun (WGS) entry which is preliminary data.</text>
</comment>
<keyword evidence="2" id="KW-1185">Reference proteome</keyword>
<sequence length="43" mass="4600">NLGDGLVQGLAITGHFLEHRLAPELVGRPLPAARGRLMRGLAR</sequence>
<dbReference type="Proteomes" id="UP000285530">
    <property type="component" value="Unassembled WGS sequence"/>
</dbReference>
<proteinExistence type="predicted"/>
<evidence type="ECO:0000313" key="2">
    <source>
        <dbReference type="Proteomes" id="UP000285530"/>
    </source>
</evidence>
<dbReference type="AlphaFoldDB" id="A0A418ZQE2"/>
<feature type="non-terminal residue" evidence="1">
    <location>
        <position position="1"/>
    </location>
</feature>
<protein>
    <submittedName>
        <fullName evidence="1">DNA repair protein RecO</fullName>
    </submittedName>
</protein>
<dbReference type="EMBL" id="QZEV01000144">
    <property type="protein sequence ID" value="RJK97281.1"/>
    <property type="molecule type" value="Genomic_DNA"/>
</dbReference>
<organism evidence="1 2">
    <name type="scientific">Paracoccus aestuarii</name>
    <dbReference type="NCBI Taxonomy" id="453842"/>
    <lineage>
        <taxon>Bacteria</taxon>
        <taxon>Pseudomonadati</taxon>
        <taxon>Pseudomonadota</taxon>
        <taxon>Alphaproteobacteria</taxon>
        <taxon>Rhodobacterales</taxon>
        <taxon>Paracoccaceae</taxon>
        <taxon>Paracoccus</taxon>
    </lineage>
</organism>
<accession>A0A418ZQE2</accession>
<evidence type="ECO:0000313" key="1">
    <source>
        <dbReference type="EMBL" id="RJK97281.1"/>
    </source>
</evidence>
<gene>
    <name evidence="1" type="ORF">D3P06_17060</name>
</gene>
<name>A0A418ZQE2_9RHOB</name>
<reference evidence="1 2" key="1">
    <citation type="submission" date="2018-09" db="EMBL/GenBank/DDBJ databases">
        <title>Paracoccus onubensis nov. sp. a moderate halophilic bacterium isolated from Gruta de las Maravillas (Aracena, Spain).</title>
        <authorList>
            <person name="Jurado V."/>
            <person name="Gutierrez-Patricio S."/>
            <person name="Gonzalez-Pimentel J.L."/>
            <person name="Laiz L."/>
            <person name="Saiz-Jimenez C."/>
        </authorList>
    </citation>
    <scope>NUCLEOTIDE SEQUENCE [LARGE SCALE GENOMIC DNA]</scope>
    <source>
        <strain evidence="1 2">DSM 19484</strain>
    </source>
</reference>